<feature type="transmembrane region" description="Helical" evidence="8">
    <location>
        <begin position="140"/>
        <end position="159"/>
    </location>
</feature>
<dbReference type="EMBL" id="CP006365">
    <property type="protein sequence ID" value="AGU15099.1"/>
    <property type="molecule type" value="Genomic_DNA"/>
</dbReference>
<evidence type="ECO:0000256" key="3">
    <source>
        <dbReference type="ARBA" id="ARBA00022448"/>
    </source>
</evidence>
<dbReference type="GO" id="GO:0022857">
    <property type="term" value="F:transmembrane transporter activity"/>
    <property type="evidence" value="ECO:0007669"/>
    <property type="project" value="InterPro"/>
</dbReference>
<feature type="transmembrane region" description="Helical" evidence="8">
    <location>
        <begin position="82"/>
        <end position="103"/>
    </location>
</feature>
<keyword evidence="10" id="KW-1185">Reference proteome</keyword>
<accession>U3GUT1</accession>
<feature type="transmembrane region" description="Helical" evidence="8">
    <location>
        <begin position="115"/>
        <end position="133"/>
    </location>
</feature>
<feature type="transmembrane region" description="Helical" evidence="8">
    <location>
        <begin position="165"/>
        <end position="191"/>
    </location>
</feature>
<evidence type="ECO:0008006" key="11">
    <source>
        <dbReference type="Google" id="ProtNLM"/>
    </source>
</evidence>
<feature type="transmembrane region" description="Helical" evidence="8">
    <location>
        <begin position="29"/>
        <end position="48"/>
    </location>
</feature>
<feature type="transmembrane region" description="Helical" evidence="8">
    <location>
        <begin position="212"/>
        <end position="233"/>
    </location>
</feature>
<dbReference type="PATRIC" id="fig|1348662.3.peg.943"/>
<evidence type="ECO:0000256" key="7">
    <source>
        <dbReference type="ARBA" id="ARBA00023136"/>
    </source>
</evidence>
<sequence length="350" mass="35911">MASRVQTRAFGMQRVVDVRGVTVLWHPRAVFACLVLGAVIVGCALLLLTQGSMKLSVTEVGQALAHPGADSRDRLVVWGIRLPMIVTGLATGMALGAAGMLFQTLSRNALGSPEIIGLVSGAAFGAVVGITFLQTTGWRTSLAAVAGCALAAGLAYALAPRGSGFINRLVLIGLGLSACYGAATTLLLTRIDPDIAIAGQVWLVGTLNARQWTHAVPAVAAVVVCLPVAWVLVRHLRVMELGDALCAGLGVRIPRVTAAVTVVGVVLTGAAIASTGPISFISLAAPQIARRLTGQQVVPVTTAALTGAVLLLVPQCIVHLAPAGYQAPVGVATSVVGGLYLIFFILRSKR</sequence>
<dbReference type="KEGG" id="caz:CARG_04800"/>
<dbReference type="PANTHER" id="PTHR30472">
    <property type="entry name" value="FERRIC ENTEROBACTIN TRANSPORT SYSTEM PERMEASE PROTEIN"/>
    <property type="match status" value="1"/>
</dbReference>
<dbReference type="PANTHER" id="PTHR30472:SF24">
    <property type="entry name" value="FERRIC ENTEROBACTIN TRANSPORT SYSTEM PERMEASE PROTEIN FEPG"/>
    <property type="match status" value="1"/>
</dbReference>
<evidence type="ECO:0000256" key="2">
    <source>
        <dbReference type="ARBA" id="ARBA00007935"/>
    </source>
</evidence>
<dbReference type="STRING" id="1348662.CARG_04800"/>
<feature type="transmembrane region" description="Helical" evidence="8">
    <location>
        <begin position="297"/>
        <end position="321"/>
    </location>
</feature>
<evidence type="ECO:0000313" key="9">
    <source>
        <dbReference type="EMBL" id="AGU15099.1"/>
    </source>
</evidence>
<evidence type="ECO:0000256" key="4">
    <source>
        <dbReference type="ARBA" id="ARBA00022475"/>
    </source>
</evidence>
<comment type="subcellular location">
    <subcellularLocation>
        <location evidence="1">Cell membrane</location>
        <topology evidence="1">Multi-pass membrane protein</topology>
    </subcellularLocation>
</comment>
<organism evidence="9 10">
    <name type="scientific">Corynebacterium argentoratense DSM 44202</name>
    <dbReference type="NCBI Taxonomy" id="1348662"/>
    <lineage>
        <taxon>Bacteria</taxon>
        <taxon>Bacillati</taxon>
        <taxon>Actinomycetota</taxon>
        <taxon>Actinomycetes</taxon>
        <taxon>Mycobacteriales</taxon>
        <taxon>Corynebacteriaceae</taxon>
        <taxon>Corynebacterium</taxon>
    </lineage>
</organism>
<keyword evidence="5 8" id="KW-0812">Transmembrane</keyword>
<dbReference type="Proteomes" id="UP000016943">
    <property type="component" value="Chromosome"/>
</dbReference>
<evidence type="ECO:0000256" key="6">
    <source>
        <dbReference type="ARBA" id="ARBA00022989"/>
    </source>
</evidence>
<dbReference type="GO" id="GO:0033214">
    <property type="term" value="P:siderophore-iron import into cell"/>
    <property type="evidence" value="ECO:0007669"/>
    <property type="project" value="TreeGrafter"/>
</dbReference>
<feature type="transmembrane region" description="Helical" evidence="8">
    <location>
        <begin position="327"/>
        <end position="346"/>
    </location>
</feature>
<name>U3GUT1_9CORY</name>
<evidence type="ECO:0000256" key="5">
    <source>
        <dbReference type="ARBA" id="ARBA00022692"/>
    </source>
</evidence>
<dbReference type="RefSeq" id="WP_020976251.1">
    <property type="nucleotide sequence ID" value="NC_022198.1"/>
</dbReference>
<proteinExistence type="inferred from homology"/>
<dbReference type="InterPro" id="IPR000522">
    <property type="entry name" value="ABC_transptr_permease_BtuC"/>
</dbReference>
<dbReference type="SUPFAM" id="SSF81345">
    <property type="entry name" value="ABC transporter involved in vitamin B12 uptake, BtuC"/>
    <property type="match status" value="1"/>
</dbReference>
<evidence type="ECO:0000256" key="8">
    <source>
        <dbReference type="SAM" id="Phobius"/>
    </source>
</evidence>
<evidence type="ECO:0000256" key="1">
    <source>
        <dbReference type="ARBA" id="ARBA00004651"/>
    </source>
</evidence>
<dbReference type="AlphaFoldDB" id="U3GUT1"/>
<dbReference type="HOGENOM" id="CLU_013016_1_1_11"/>
<comment type="similarity">
    <text evidence="2">Belongs to the binding-protein-dependent transport system permease family. FecCD subfamily.</text>
</comment>
<dbReference type="GeneID" id="78249746"/>
<dbReference type="OrthoDB" id="4455417at2"/>
<protein>
    <recommendedName>
        <fullName evidence="11">Iron ABC transporter permease</fullName>
    </recommendedName>
</protein>
<dbReference type="eggNOG" id="COG4779">
    <property type="taxonomic scope" value="Bacteria"/>
</dbReference>
<keyword evidence="7 8" id="KW-0472">Membrane</keyword>
<reference evidence="9 10" key="1">
    <citation type="journal article" date="2013" name="Genome Announc.">
        <title>Whole-Genome Sequence of the Clinical Strain Corynebacterium argentoratense DSM 44202, Isolated from a Human Throat Specimen.</title>
        <authorList>
            <person name="Bomholt C."/>
            <person name="Glaub A."/>
            <person name="Gravermann K."/>
            <person name="Albersmeier A."/>
            <person name="Brinkrolf K."/>
            <person name="Ruckert C."/>
            <person name="Tauch A."/>
        </authorList>
    </citation>
    <scope>NUCLEOTIDE SEQUENCE [LARGE SCALE GENOMIC DNA]</scope>
    <source>
        <strain evidence="9">DSM 44202</strain>
    </source>
</reference>
<dbReference type="GO" id="GO:0005886">
    <property type="term" value="C:plasma membrane"/>
    <property type="evidence" value="ECO:0007669"/>
    <property type="project" value="UniProtKB-SubCell"/>
</dbReference>
<keyword evidence="4" id="KW-1003">Cell membrane</keyword>
<evidence type="ECO:0000313" key="10">
    <source>
        <dbReference type="Proteomes" id="UP000016943"/>
    </source>
</evidence>
<keyword evidence="3" id="KW-0813">Transport</keyword>
<keyword evidence="6 8" id="KW-1133">Transmembrane helix</keyword>
<dbReference type="Pfam" id="PF01032">
    <property type="entry name" value="FecCD"/>
    <property type="match status" value="1"/>
</dbReference>
<dbReference type="InterPro" id="IPR037294">
    <property type="entry name" value="ABC_BtuC-like"/>
</dbReference>
<dbReference type="Gene3D" id="1.10.3470.10">
    <property type="entry name" value="ABC transporter involved in vitamin B12 uptake, BtuC"/>
    <property type="match status" value="1"/>
</dbReference>
<gene>
    <name evidence="9" type="ORF">CARG_04800</name>
</gene>